<dbReference type="PANTHER" id="PTHR31313">
    <property type="entry name" value="TY1 ENHANCER ACTIVATOR"/>
    <property type="match status" value="1"/>
</dbReference>
<gene>
    <name evidence="9" type="ORF">F5050DRAFT_1718866</name>
</gene>
<keyword evidence="2" id="KW-0862">Zinc</keyword>
<keyword evidence="1" id="KW-0479">Metal-binding</keyword>
<evidence type="ECO:0000256" key="1">
    <source>
        <dbReference type="ARBA" id="ARBA00022723"/>
    </source>
</evidence>
<dbReference type="Proteomes" id="UP001163828">
    <property type="component" value="Unassembled WGS sequence"/>
</dbReference>
<evidence type="ECO:0000259" key="8">
    <source>
        <dbReference type="SMART" id="SM00906"/>
    </source>
</evidence>
<keyword evidence="6" id="KW-0539">Nucleus</keyword>
<feature type="region of interest" description="Disordered" evidence="7">
    <location>
        <begin position="1"/>
        <end position="44"/>
    </location>
</feature>
<feature type="region of interest" description="Disordered" evidence="7">
    <location>
        <begin position="141"/>
        <end position="167"/>
    </location>
</feature>
<protein>
    <submittedName>
        <fullName evidence="9">Fungal-specific transcription factor domain-containing protein</fullName>
    </submittedName>
</protein>
<evidence type="ECO:0000256" key="2">
    <source>
        <dbReference type="ARBA" id="ARBA00022833"/>
    </source>
</evidence>
<evidence type="ECO:0000313" key="9">
    <source>
        <dbReference type="EMBL" id="KAJ4002275.1"/>
    </source>
</evidence>
<sequence length="915" mass="102667">MDWHDSELSEDGDAPEFQTASRKRSSRGIYQKTKSKCERSAGEGVPCKSCALTGTSPSYKRGPPKGYIHAIEQRWHQVESLLGVILQCTDPRVQGVLADLRQDELACEILNRVDMGPYGPSGRRFQPQGATKEDFFASVLRSNGGAPGRDHSRSRRQSRVSREKVSLTQDRGLSIVPTQEWQDNLAARLCSSGSSSSLYSVTSASSPDGPATQKRRLDSTPTDSQGHPDWNDMYTLEALSDNEECDGIAEGMGELSLTENQEIRYHGKTSGLQFLSKNNRTDDRVEGGLWKLPMARVWPPSKVFAALTIQEDDIAVELPPIDMQDHLIDLYFTYIHPVFPVIHKNRFLSGYAARRTRENSPSSVSSPKPESAQKVTNLLLLSIFSITARFCDDEAPKSPAGQMWEAGCEYLEKAREILSPMEQGWIYIGIYNLFLFCSKISFIYQGMAIRMAVDLGLHRNSDSWKHHGHNLFSRNESQSRRLIWWACCLTDRYGSVYMGRPIIIRDEDFDVPLPEIEEDDQELWQPLASDSIEIHYLPTPCHIIACQRVTGDLSKIFIFLLVDFISSSFLKVVTLGQIIQKLYPIKVTDITPRRTLLQTFESQLDRWYLTLPDHLRYDVASKRNVPPPHVIFLHIRYWGAVLLLNRAFIPNWTELDFSSRRSTLELKAFDLAQGAATHLSALVTAWREKFTLRRTSPFLTSYMLSTGQCLEALQEMEVLWPSASRAKDLLSGAVGSVKLGLDVCENVGRAKRDVDDAFGQEKSTDHIQREAFRTAGEGGQQNLSQEQGARHPEETGVQDLSHRLMAQMLGLVPGVEPSTSYFPGYEFWPAPRSGQGQQAQTAEHVSAPTSQIPQQNPTSSYTQIPSSINPQPRPSGELNTYGGPVGGWMADGSMMNVSNAVPEYNYPYNYSQYGL</sequence>
<organism evidence="9 10">
    <name type="scientific">Lentinula boryana</name>
    <dbReference type="NCBI Taxonomy" id="40481"/>
    <lineage>
        <taxon>Eukaryota</taxon>
        <taxon>Fungi</taxon>
        <taxon>Dikarya</taxon>
        <taxon>Basidiomycota</taxon>
        <taxon>Agaricomycotina</taxon>
        <taxon>Agaricomycetes</taxon>
        <taxon>Agaricomycetidae</taxon>
        <taxon>Agaricales</taxon>
        <taxon>Marasmiineae</taxon>
        <taxon>Omphalotaceae</taxon>
        <taxon>Lentinula</taxon>
    </lineage>
</organism>
<feature type="region of interest" description="Disordered" evidence="7">
    <location>
        <begin position="832"/>
        <end position="877"/>
    </location>
</feature>
<dbReference type="CDD" id="cd12148">
    <property type="entry name" value="fungal_TF_MHR"/>
    <property type="match status" value="1"/>
</dbReference>
<evidence type="ECO:0000256" key="4">
    <source>
        <dbReference type="ARBA" id="ARBA00023125"/>
    </source>
</evidence>
<keyword evidence="4" id="KW-0238">DNA-binding</keyword>
<name>A0ABQ8QUT0_9AGAR</name>
<evidence type="ECO:0000256" key="3">
    <source>
        <dbReference type="ARBA" id="ARBA00023015"/>
    </source>
</evidence>
<keyword evidence="3" id="KW-0805">Transcription regulation</keyword>
<feature type="compositionally biased region" description="Polar residues" evidence="7">
    <location>
        <begin position="834"/>
        <end position="870"/>
    </location>
</feature>
<proteinExistence type="predicted"/>
<dbReference type="Pfam" id="PF04082">
    <property type="entry name" value="Fungal_trans"/>
    <property type="match status" value="1"/>
</dbReference>
<comment type="caution">
    <text evidence="9">The sequence shown here is derived from an EMBL/GenBank/DDBJ whole genome shotgun (WGS) entry which is preliminary data.</text>
</comment>
<keyword evidence="5" id="KW-0804">Transcription</keyword>
<evidence type="ECO:0000313" key="10">
    <source>
        <dbReference type="Proteomes" id="UP001163828"/>
    </source>
</evidence>
<evidence type="ECO:0000256" key="6">
    <source>
        <dbReference type="ARBA" id="ARBA00023242"/>
    </source>
</evidence>
<feature type="domain" description="Xylanolytic transcriptional activator regulatory" evidence="8">
    <location>
        <begin position="441"/>
        <end position="520"/>
    </location>
</feature>
<dbReference type="InterPro" id="IPR007219">
    <property type="entry name" value="XnlR_reg_dom"/>
</dbReference>
<accession>A0ABQ8QUT0</accession>
<dbReference type="EMBL" id="MU790503">
    <property type="protein sequence ID" value="KAJ4002275.1"/>
    <property type="molecule type" value="Genomic_DNA"/>
</dbReference>
<evidence type="ECO:0000256" key="7">
    <source>
        <dbReference type="SAM" id="MobiDB-lite"/>
    </source>
</evidence>
<dbReference type="SMART" id="SM00906">
    <property type="entry name" value="Fungal_trans"/>
    <property type="match status" value="1"/>
</dbReference>
<feature type="compositionally biased region" description="Low complexity" evidence="7">
    <location>
        <begin position="197"/>
        <end position="206"/>
    </location>
</feature>
<dbReference type="PANTHER" id="PTHR31313:SF78">
    <property type="entry name" value="TRANSCRIPTION FACTOR DOMAIN-CONTAINING PROTEIN"/>
    <property type="match status" value="1"/>
</dbReference>
<feature type="region of interest" description="Disordered" evidence="7">
    <location>
        <begin position="775"/>
        <end position="795"/>
    </location>
</feature>
<keyword evidence="10" id="KW-1185">Reference proteome</keyword>
<feature type="region of interest" description="Disordered" evidence="7">
    <location>
        <begin position="197"/>
        <end position="232"/>
    </location>
</feature>
<reference evidence="9" key="1">
    <citation type="submission" date="2022-08" db="EMBL/GenBank/DDBJ databases">
        <authorList>
            <consortium name="DOE Joint Genome Institute"/>
            <person name="Min B."/>
            <person name="Riley R."/>
            <person name="Sierra-Patev S."/>
            <person name="Naranjo-Ortiz M."/>
            <person name="Looney B."/>
            <person name="Konkel Z."/>
            <person name="Slot J.C."/>
            <person name="Sakamoto Y."/>
            <person name="Steenwyk J.L."/>
            <person name="Rokas A."/>
            <person name="Carro J."/>
            <person name="Camarero S."/>
            <person name="Ferreira P."/>
            <person name="Molpeceres G."/>
            <person name="Ruiz-Duenas F.J."/>
            <person name="Serrano A."/>
            <person name="Henrissat B."/>
            <person name="Drula E."/>
            <person name="Hughes K.W."/>
            <person name="Mata J.L."/>
            <person name="Ishikawa N.K."/>
            <person name="Vargas-Isla R."/>
            <person name="Ushijima S."/>
            <person name="Smith C.A."/>
            <person name="Ahrendt S."/>
            <person name="Andreopoulos W."/>
            <person name="He G."/>
            <person name="Labutti K."/>
            <person name="Lipzen A."/>
            <person name="Ng V."/>
            <person name="Sandor L."/>
            <person name="Barry K."/>
            <person name="Martinez A.T."/>
            <person name="Xiao Y."/>
            <person name="Gibbons J.G."/>
            <person name="Terashima K."/>
            <person name="Hibbett D.S."/>
            <person name="Grigoriev I.V."/>
        </authorList>
    </citation>
    <scope>NUCLEOTIDE SEQUENCE</scope>
    <source>
        <strain evidence="9">TFB10827</strain>
    </source>
</reference>
<dbReference type="InterPro" id="IPR051615">
    <property type="entry name" value="Transcr_Regulatory_Elem"/>
</dbReference>
<evidence type="ECO:0000256" key="5">
    <source>
        <dbReference type="ARBA" id="ARBA00023163"/>
    </source>
</evidence>